<dbReference type="EMBL" id="NIZV01000505">
    <property type="protein sequence ID" value="RSL87276.1"/>
    <property type="molecule type" value="Genomic_DNA"/>
</dbReference>
<sequence>MDSFDRLNHLTQPAVKNLPKLEQPVAVHTRYAVKSDGDASISAFDATVQTNIWFKSPVGFLACTLITGINVTDFP</sequence>
<dbReference type="Proteomes" id="UP000288429">
    <property type="component" value="Unassembled WGS sequence"/>
</dbReference>
<gene>
    <name evidence="1" type="ORF">CDV31_016274</name>
</gene>
<protein>
    <submittedName>
        <fullName evidence="1">Uncharacterized protein</fullName>
    </submittedName>
</protein>
<name>A0A428SBV8_9HYPO</name>
<evidence type="ECO:0000313" key="2">
    <source>
        <dbReference type="Proteomes" id="UP000288429"/>
    </source>
</evidence>
<keyword evidence="2" id="KW-1185">Reference proteome</keyword>
<proteinExistence type="predicted"/>
<comment type="caution">
    <text evidence="1">The sequence shown here is derived from an EMBL/GenBank/DDBJ whole genome shotgun (WGS) entry which is preliminary data.</text>
</comment>
<organism evidence="1 2">
    <name type="scientific">Fusarium ambrosium</name>
    <dbReference type="NCBI Taxonomy" id="131363"/>
    <lineage>
        <taxon>Eukaryota</taxon>
        <taxon>Fungi</taxon>
        <taxon>Dikarya</taxon>
        <taxon>Ascomycota</taxon>
        <taxon>Pezizomycotina</taxon>
        <taxon>Sordariomycetes</taxon>
        <taxon>Hypocreomycetidae</taxon>
        <taxon>Hypocreales</taxon>
        <taxon>Nectriaceae</taxon>
        <taxon>Fusarium</taxon>
        <taxon>Fusarium solani species complex</taxon>
    </lineage>
</organism>
<dbReference type="AlphaFoldDB" id="A0A428SBV8"/>
<evidence type="ECO:0000313" key="1">
    <source>
        <dbReference type="EMBL" id="RSL87276.1"/>
    </source>
</evidence>
<reference evidence="1 2" key="1">
    <citation type="submission" date="2017-06" db="EMBL/GenBank/DDBJ databases">
        <title>Cmopartive genomic analysis of Ambrosia Fusariam Clade fungi.</title>
        <authorList>
            <person name="Stajich J.E."/>
            <person name="Carrillo J."/>
            <person name="Kijimoto T."/>
            <person name="Eskalen A."/>
            <person name="O'Donnell K."/>
            <person name="Kasson M."/>
        </authorList>
    </citation>
    <scope>NUCLEOTIDE SEQUENCE [LARGE SCALE GENOMIC DNA]</scope>
    <source>
        <strain evidence="1 2">NRRL 20438</strain>
    </source>
</reference>
<accession>A0A428SBV8</accession>